<keyword evidence="5" id="KW-0464">Manganese</keyword>
<dbReference type="InterPro" id="IPR011356">
    <property type="entry name" value="Leucine_aapep/pepB"/>
</dbReference>
<dbReference type="GO" id="GO:0005737">
    <property type="term" value="C:cytoplasm"/>
    <property type="evidence" value="ECO:0007669"/>
    <property type="project" value="InterPro"/>
</dbReference>
<dbReference type="GO" id="GO:0030145">
    <property type="term" value="F:manganese ion binding"/>
    <property type="evidence" value="ECO:0007669"/>
    <property type="project" value="InterPro"/>
</dbReference>
<gene>
    <name evidence="7" type="ORF">GBAG_1208</name>
</gene>
<comment type="caution">
    <text evidence="7">The sequence shown here is derived from an EMBL/GenBank/DDBJ whole genome shotgun (WGS) entry which is preliminary data.</text>
</comment>
<dbReference type="PROSITE" id="PS00631">
    <property type="entry name" value="CYTOSOL_AP"/>
    <property type="match status" value="1"/>
</dbReference>
<evidence type="ECO:0000256" key="1">
    <source>
        <dbReference type="ARBA" id="ARBA00009528"/>
    </source>
</evidence>
<dbReference type="AlphaFoldDB" id="A0A085GGJ4"/>
<keyword evidence="3" id="KW-0645">Protease</keyword>
<name>A0A085GGJ4_9ENTR</name>
<dbReference type="PANTHER" id="PTHR11963:SF23">
    <property type="entry name" value="CYTOSOL AMINOPEPTIDASE"/>
    <property type="match status" value="1"/>
</dbReference>
<dbReference type="EC" id="3.4.11.1" evidence="7"/>
<dbReference type="GO" id="GO:0070006">
    <property type="term" value="F:metalloaminopeptidase activity"/>
    <property type="evidence" value="ECO:0007669"/>
    <property type="project" value="InterPro"/>
</dbReference>
<evidence type="ECO:0000313" key="8">
    <source>
        <dbReference type="Proteomes" id="UP000028653"/>
    </source>
</evidence>
<evidence type="ECO:0000256" key="4">
    <source>
        <dbReference type="ARBA" id="ARBA00022801"/>
    </source>
</evidence>
<dbReference type="EMBL" id="JMPI01000022">
    <property type="protein sequence ID" value="KFC82839.1"/>
    <property type="molecule type" value="Genomic_DNA"/>
</dbReference>
<dbReference type="InterPro" id="IPR000819">
    <property type="entry name" value="Peptidase_M17_C"/>
</dbReference>
<evidence type="ECO:0000259" key="6">
    <source>
        <dbReference type="PROSITE" id="PS00631"/>
    </source>
</evidence>
<evidence type="ECO:0000313" key="7">
    <source>
        <dbReference type="EMBL" id="KFC82839.1"/>
    </source>
</evidence>
<dbReference type="Proteomes" id="UP000028653">
    <property type="component" value="Unassembled WGS sequence"/>
</dbReference>
<protein>
    <submittedName>
        <fullName evidence="7">Cytosol aminopeptidase</fullName>
        <ecNumber evidence="7">3.4.11.-</ecNumber>
        <ecNumber evidence="7">3.4.11.1</ecNumber>
        <ecNumber evidence="7">3.4.11.10</ecNumber>
    </submittedName>
</protein>
<dbReference type="GO" id="GO:0006508">
    <property type="term" value="P:proteolysis"/>
    <property type="evidence" value="ECO:0007669"/>
    <property type="project" value="UniProtKB-KW"/>
</dbReference>
<dbReference type="PRINTS" id="PR00481">
    <property type="entry name" value="LAMNOPPTDASE"/>
</dbReference>
<comment type="similarity">
    <text evidence="1">Belongs to the peptidase M17 family.</text>
</comment>
<dbReference type="Gene3D" id="3.40.630.10">
    <property type="entry name" value="Zn peptidases"/>
    <property type="match status" value="1"/>
</dbReference>
<evidence type="ECO:0000256" key="2">
    <source>
        <dbReference type="ARBA" id="ARBA00022438"/>
    </source>
</evidence>
<dbReference type="RefSeq" id="WP_034494212.1">
    <property type="nucleotide sequence ID" value="NZ_JMPI01000022.1"/>
</dbReference>
<dbReference type="OrthoDB" id="9809354at2"/>
<dbReference type="Pfam" id="PF00883">
    <property type="entry name" value="Peptidase_M17"/>
    <property type="match status" value="1"/>
</dbReference>
<dbReference type="EC" id="3.4.11.-" evidence="7"/>
<dbReference type="STRING" id="1006004.GBAG_1208"/>
<proteinExistence type="inferred from homology"/>
<accession>A0A085GGJ4</accession>
<dbReference type="SUPFAM" id="SSF53187">
    <property type="entry name" value="Zn-dependent exopeptidases"/>
    <property type="match status" value="1"/>
</dbReference>
<reference evidence="7 8" key="1">
    <citation type="submission" date="2014-05" db="EMBL/GenBank/DDBJ databases">
        <title>ATOL: Assembling a taxonomically balanced genome-scale reconstruction of the evolutionary history of the Enterobacteriaceae.</title>
        <authorList>
            <person name="Plunkett G.III."/>
            <person name="Neeno-Eckwall E.C."/>
            <person name="Glasner J.D."/>
            <person name="Perna N.T."/>
        </authorList>
    </citation>
    <scope>NUCLEOTIDE SEQUENCE [LARGE SCALE GENOMIC DNA]</scope>
    <source>
        <strain evidence="7 8">ATCC 33320</strain>
    </source>
</reference>
<dbReference type="CDD" id="cd00433">
    <property type="entry name" value="Peptidase_M17"/>
    <property type="match status" value="1"/>
</dbReference>
<dbReference type="PANTHER" id="PTHR11963">
    <property type="entry name" value="LEUCINE AMINOPEPTIDASE-RELATED"/>
    <property type="match status" value="1"/>
</dbReference>
<feature type="domain" description="Cytosol aminopeptidase" evidence="6">
    <location>
        <begin position="328"/>
        <end position="335"/>
    </location>
</feature>
<organism evidence="7 8">
    <name type="scientific">Buttiauxella agrestis ATCC 33320</name>
    <dbReference type="NCBI Taxonomy" id="1006004"/>
    <lineage>
        <taxon>Bacteria</taxon>
        <taxon>Pseudomonadati</taxon>
        <taxon>Pseudomonadota</taxon>
        <taxon>Gammaproteobacteria</taxon>
        <taxon>Enterobacterales</taxon>
        <taxon>Enterobacteriaceae</taxon>
        <taxon>Buttiauxella</taxon>
    </lineage>
</organism>
<keyword evidence="8" id="KW-1185">Reference proteome</keyword>
<keyword evidence="4 7" id="KW-0378">Hydrolase</keyword>
<sequence length="489" mass="52940">MKCQLTPLTQCPADAHLILWKAHANAWPQTLRPLLDEMALSSESQTTTFGLSSKCLQLTLLSAAKIERPEVLRQLTEYLNSVLPGPLSHPVAVDISGFDLANRVVFARLRTFLVAVMNRFYQLPQLGYRAQQAQSHGQLLLLVAEHNTQSSELAAQTQAVAQGMLLSRKLADTPANDCRPHDVAQQAESWACEHPQTHCEILDEHAIRKQGLGCLDATGKGSDNPPRLVTLRWQGGAENAPYYAFVGKGITFDTGGMWLKEGEGMRTMKYDMCGAAVVFGLMEIVKTLQLPLNVVAVMALAENMPGVNAMLPGDVVKSHAGHSVEIINTDAEGRLVLADALSYASTRFNPAALIDVATLTGAVVKALGYDISGLMSNDSPLSHQLQQAADLTQDRIWPLPLDESFDSQVKSHIADLTNTPPNNAAIAVSAAQFLSKFCHQSPWAHLDVSGTALSRGKFTQASGRPALLLTQFLLDICKGKTNEKDSTGM</sequence>
<evidence type="ECO:0000256" key="5">
    <source>
        <dbReference type="ARBA" id="ARBA00023211"/>
    </source>
</evidence>
<evidence type="ECO:0000256" key="3">
    <source>
        <dbReference type="ARBA" id="ARBA00022670"/>
    </source>
</evidence>
<dbReference type="NCBIfam" id="NF002074">
    <property type="entry name" value="PRK00913.1-4"/>
    <property type="match status" value="1"/>
</dbReference>
<keyword evidence="2 7" id="KW-0031">Aminopeptidase</keyword>
<dbReference type="eggNOG" id="COG0260">
    <property type="taxonomic scope" value="Bacteria"/>
</dbReference>
<dbReference type="EC" id="3.4.11.10" evidence="7"/>